<evidence type="ECO:0000313" key="2">
    <source>
        <dbReference type="EMBL" id="RCV23985.1"/>
    </source>
</evidence>
<gene>
    <name evidence="2" type="ORF">SETIT_5G049100v2</name>
</gene>
<dbReference type="InterPro" id="IPR042185">
    <property type="entry name" value="Serpin_sf_2"/>
</dbReference>
<dbReference type="PROSITE" id="PS00284">
    <property type="entry name" value="SERPIN"/>
    <property type="match status" value="1"/>
</dbReference>
<dbReference type="Gene3D" id="2.30.39.10">
    <property type="entry name" value="Alpha-1-antitrypsin, domain 1"/>
    <property type="match status" value="1"/>
</dbReference>
<protein>
    <submittedName>
        <fullName evidence="2">Uncharacterized protein</fullName>
    </submittedName>
</protein>
<dbReference type="AlphaFoldDB" id="A0A368R1B1"/>
<dbReference type="EMBL" id="CM003532">
    <property type="protein sequence ID" value="RCV23985.1"/>
    <property type="molecule type" value="Genomic_DNA"/>
</dbReference>
<organism evidence="2">
    <name type="scientific">Setaria italica</name>
    <name type="common">Foxtail millet</name>
    <name type="synonym">Panicum italicum</name>
    <dbReference type="NCBI Taxonomy" id="4555"/>
    <lineage>
        <taxon>Eukaryota</taxon>
        <taxon>Viridiplantae</taxon>
        <taxon>Streptophyta</taxon>
        <taxon>Embryophyta</taxon>
        <taxon>Tracheophyta</taxon>
        <taxon>Spermatophyta</taxon>
        <taxon>Magnoliopsida</taxon>
        <taxon>Liliopsida</taxon>
        <taxon>Poales</taxon>
        <taxon>Poaceae</taxon>
        <taxon>PACMAD clade</taxon>
        <taxon>Panicoideae</taxon>
        <taxon>Panicodae</taxon>
        <taxon>Paniceae</taxon>
        <taxon>Cenchrinae</taxon>
        <taxon>Setaria</taxon>
    </lineage>
</organism>
<dbReference type="InterPro" id="IPR036186">
    <property type="entry name" value="Serpin_sf"/>
</dbReference>
<feature type="region of interest" description="Disordered" evidence="1">
    <location>
        <begin position="1"/>
        <end position="41"/>
    </location>
</feature>
<evidence type="ECO:0000256" key="1">
    <source>
        <dbReference type="SAM" id="MobiDB-lite"/>
    </source>
</evidence>
<reference evidence="2" key="1">
    <citation type="journal article" date="2012" name="Nat. Biotechnol.">
        <title>Reference genome sequence of the model plant Setaria.</title>
        <authorList>
            <person name="Bennetzen J.L."/>
            <person name="Schmutz J."/>
            <person name="Wang H."/>
            <person name="Percifield R."/>
            <person name="Hawkins J."/>
            <person name="Pontaroli A.C."/>
            <person name="Estep M."/>
            <person name="Feng L."/>
            <person name="Vaughn J.N."/>
            <person name="Grimwood J."/>
            <person name="Jenkins J."/>
            <person name="Barry K."/>
            <person name="Lindquist E."/>
            <person name="Hellsten U."/>
            <person name="Deshpande S."/>
            <person name="Wang X."/>
            <person name="Wu X."/>
            <person name="Mitros T."/>
            <person name="Triplett J."/>
            <person name="Yang X."/>
            <person name="Ye C.Y."/>
            <person name="Mauro-Herrera M."/>
            <person name="Wang L."/>
            <person name="Li P."/>
            <person name="Sharma M."/>
            <person name="Sharma R."/>
            <person name="Ronald P.C."/>
            <person name="Panaud O."/>
            <person name="Kellogg E.A."/>
            <person name="Brutnell T.P."/>
            <person name="Doust A.N."/>
            <person name="Tuskan G.A."/>
            <person name="Rokhsar D."/>
            <person name="Devos K.M."/>
        </authorList>
    </citation>
    <scope>NUCLEOTIDE SEQUENCE [LARGE SCALE GENOMIC DNA]</scope>
    <source>
        <strain evidence="2">Yugu1</strain>
    </source>
</reference>
<proteinExistence type="predicted"/>
<dbReference type="STRING" id="4555.A0A368R1B1"/>
<sequence length="196" mass="21106">MSTPSWPTRRKGLIRDVLPPGSVGPSTNGRPRKRTWAQPFDPSRTITAPFHLADGTTAAVPFMTTTSPFEQQQVAVFPGPASRLSSCHTGTTSRQRPPRHAVLPFLHAAPSPGRRGSLEITDLFDKAVSTPGFIRKHTPAAKVPVGRFMVPKFSGHGRLSVCLSGSVGPPPVDFVADRPFLFAVVEEWAGAVLFFG</sequence>
<accession>A0A368R1B1</accession>
<reference evidence="2" key="2">
    <citation type="submission" date="2015-07" db="EMBL/GenBank/DDBJ databases">
        <authorList>
            <person name="Noorani M."/>
        </authorList>
    </citation>
    <scope>NUCLEOTIDE SEQUENCE</scope>
    <source>
        <strain evidence="2">Yugu1</strain>
    </source>
</reference>
<name>A0A368R1B1_SETIT</name>
<dbReference type="InterPro" id="IPR023795">
    <property type="entry name" value="Serpin_CS"/>
</dbReference>
<dbReference type="SUPFAM" id="SSF56574">
    <property type="entry name" value="Serpins"/>
    <property type="match status" value="1"/>
</dbReference>
<dbReference type="OrthoDB" id="1063785at2759"/>